<gene>
    <name evidence="5" type="ORF">L9F63_001416</name>
</gene>
<dbReference type="EMBL" id="JASPKZ010003849">
    <property type="protein sequence ID" value="KAJ9592037.1"/>
    <property type="molecule type" value="Genomic_DNA"/>
</dbReference>
<evidence type="ECO:0000259" key="4">
    <source>
        <dbReference type="Pfam" id="PF22725"/>
    </source>
</evidence>
<dbReference type="GO" id="GO:0016491">
    <property type="term" value="F:oxidoreductase activity"/>
    <property type="evidence" value="ECO:0007669"/>
    <property type="project" value="UniProtKB-KW"/>
</dbReference>
<evidence type="ECO:0000313" key="5">
    <source>
        <dbReference type="EMBL" id="KAJ9592037.1"/>
    </source>
</evidence>
<dbReference type="GO" id="GO:0005737">
    <property type="term" value="C:cytoplasm"/>
    <property type="evidence" value="ECO:0007669"/>
    <property type="project" value="TreeGrafter"/>
</dbReference>
<dbReference type="Pfam" id="PF22725">
    <property type="entry name" value="GFO_IDH_MocA_C3"/>
    <property type="match status" value="1"/>
</dbReference>
<sequence>MATAHYKTPSPYKIERPSAPEEDYLYTRFANDVTLKTENGGNNKIIGMALFGAGRAGTFHLRSLVQNPRVNLLYVVEDLKSKWEDIKKYWHIENTKLLSSKDQEQVFKDPRVDAVIVASPTFTHEAIVTGALLHGKDVFCEKPIAENNTNTENCFRIAREKNQHLFCAFNKRFDPSYRHVKERVRAGEVGHVQMIKISSKSSPLASLEYLKTSGGIFHDSIVHDIDVMCWVLGEYPSRVAACAQAHIPEIAAIGDHDTAALMFTFPSGTMGILDWSRYSCYGYDQRLEVFGPRGIIMCENERPLSGIKSQTKGLEGPICVPNYYTFSSRYCTAYANEMEHFLDVLQGKAEMATRGPEAMAVIRIATACEESARTGYFVDMEWGPEFDERGS</sequence>
<proteinExistence type="inferred from homology"/>
<dbReference type="PANTHER" id="PTHR42840:SF3">
    <property type="entry name" value="BINDING ROSSMANN FOLD OXIDOREDUCTASE, PUTATIVE (AFU_ORTHOLOGUE AFUA_2G10240)-RELATED"/>
    <property type="match status" value="1"/>
</dbReference>
<evidence type="ECO:0008006" key="7">
    <source>
        <dbReference type="Google" id="ProtNLM"/>
    </source>
</evidence>
<feature type="domain" description="GFO/IDH/MocA-like oxidoreductase" evidence="4">
    <location>
        <begin position="177"/>
        <end position="296"/>
    </location>
</feature>
<organism evidence="5 6">
    <name type="scientific">Diploptera punctata</name>
    <name type="common">Pacific beetle cockroach</name>
    <dbReference type="NCBI Taxonomy" id="6984"/>
    <lineage>
        <taxon>Eukaryota</taxon>
        <taxon>Metazoa</taxon>
        <taxon>Ecdysozoa</taxon>
        <taxon>Arthropoda</taxon>
        <taxon>Hexapoda</taxon>
        <taxon>Insecta</taxon>
        <taxon>Pterygota</taxon>
        <taxon>Neoptera</taxon>
        <taxon>Polyneoptera</taxon>
        <taxon>Dictyoptera</taxon>
        <taxon>Blattodea</taxon>
        <taxon>Blaberoidea</taxon>
        <taxon>Blaberidae</taxon>
        <taxon>Diplopterinae</taxon>
        <taxon>Diploptera</taxon>
    </lineage>
</organism>
<dbReference type="InterPro" id="IPR000683">
    <property type="entry name" value="Gfo/Idh/MocA-like_OxRdtase_N"/>
</dbReference>
<dbReference type="SUPFAM" id="SSF55347">
    <property type="entry name" value="Glyceraldehyde-3-phosphate dehydrogenase-like, C-terminal domain"/>
    <property type="match status" value="1"/>
</dbReference>
<reference evidence="5" key="2">
    <citation type="submission" date="2023-05" db="EMBL/GenBank/DDBJ databases">
        <authorList>
            <person name="Fouks B."/>
        </authorList>
    </citation>
    <scope>NUCLEOTIDE SEQUENCE</scope>
    <source>
        <strain evidence="5">Stay&amp;Tobe</strain>
        <tissue evidence="5">Testes</tissue>
    </source>
</reference>
<dbReference type="GO" id="GO:0000166">
    <property type="term" value="F:nucleotide binding"/>
    <property type="evidence" value="ECO:0007669"/>
    <property type="project" value="InterPro"/>
</dbReference>
<dbReference type="PANTHER" id="PTHR42840">
    <property type="entry name" value="NAD(P)-BINDING ROSSMANN-FOLD SUPERFAMILY PROTEIN-RELATED"/>
    <property type="match status" value="1"/>
</dbReference>
<evidence type="ECO:0000256" key="1">
    <source>
        <dbReference type="ARBA" id="ARBA00010928"/>
    </source>
</evidence>
<comment type="similarity">
    <text evidence="1">Belongs to the Gfo/Idh/MocA family.</text>
</comment>
<dbReference type="AlphaFoldDB" id="A0AAD8A5C2"/>
<evidence type="ECO:0000256" key="2">
    <source>
        <dbReference type="ARBA" id="ARBA00023002"/>
    </source>
</evidence>
<dbReference type="GO" id="GO:0006740">
    <property type="term" value="P:NADPH regeneration"/>
    <property type="evidence" value="ECO:0007669"/>
    <property type="project" value="TreeGrafter"/>
</dbReference>
<evidence type="ECO:0000259" key="3">
    <source>
        <dbReference type="Pfam" id="PF01408"/>
    </source>
</evidence>
<dbReference type="InterPro" id="IPR055170">
    <property type="entry name" value="GFO_IDH_MocA-like_dom"/>
</dbReference>
<evidence type="ECO:0000313" key="6">
    <source>
        <dbReference type="Proteomes" id="UP001233999"/>
    </source>
</evidence>
<keyword evidence="2" id="KW-0560">Oxidoreductase</keyword>
<dbReference type="Pfam" id="PF01408">
    <property type="entry name" value="GFO_IDH_MocA"/>
    <property type="match status" value="1"/>
</dbReference>
<name>A0AAD8A5C2_DIPPU</name>
<dbReference type="InterPro" id="IPR036291">
    <property type="entry name" value="NAD(P)-bd_dom_sf"/>
</dbReference>
<accession>A0AAD8A5C2</accession>
<feature type="domain" description="Gfo/Idh/MocA-like oxidoreductase N-terminal" evidence="3">
    <location>
        <begin position="47"/>
        <end position="167"/>
    </location>
</feature>
<dbReference type="Proteomes" id="UP001233999">
    <property type="component" value="Unassembled WGS sequence"/>
</dbReference>
<protein>
    <recommendedName>
        <fullName evidence="7">Inositol 2-dehydrogenase</fullName>
    </recommendedName>
</protein>
<dbReference type="SUPFAM" id="SSF51735">
    <property type="entry name" value="NAD(P)-binding Rossmann-fold domains"/>
    <property type="match status" value="1"/>
</dbReference>
<dbReference type="Gene3D" id="3.40.50.720">
    <property type="entry name" value="NAD(P)-binding Rossmann-like Domain"/>
    <property type="match status" value="1"/>
</dbReference>
<comment type="caution">
    <text evidence="5">The sequence shown here is derived from an EMBL/GenBank/DDBJ whole genome shotgun (WGS) entry which is preliminary data.</text>
</comment>
<dbReference type="Gene3D" id="3.30.360.10">
    <property type="entry name" value="Dihydrodipicolinate Reductase, domain 2"/>
    <property type="match status" value="1"/>
</dbReference>
<reference evidence="5" key="1">
    <citation type="journal article" date="2023" name="IScience">
        <title>Live-bearing cockroach genome reveals convergent evolutionary mechanisms linked to viviparity in insects and beyond.</title>
        <authorList>
            <person name="Fouks B."/>
            <person name="Harrison M.C."/>
            <person name="Mikhailova A.A."/>
            <person name="Marchal E."/>
            <person name="English S."/>
            <person name="Carruthers M."/>
            <person name="Jennings E.C."/>
            <person name="Chiamaka E.L."/>
            <person name="Frigard R.A."/>
            <person name="Pippel M."/>
            <person name="Attardo G.M."/>
            <person name="Benoit J.B."/>
            <person name="Bornberg-Bauer E."/>
            <person name="Tobe S.S."/>
        </authorList>
    </citation>
    <scope>NUCLEOTIDE SEQUENCE</scope>
    <source>
        <strain evidence="5">Stay&amp;Tobe</strain>
    </source>
</reference>
<keyword evidence="6" id="KW-1185">Reference proteome</keyword>